<feature type="region of interest" description="Disordered" evidence="1">
    <location>
        <begin position="1519"/>
        <end position="1590"/>
    </location>
</feature>
<dbReference type="EMBL" id="CAUEEQ010002653">
    <property type="protein sequence ID" value="CAJ0923292.1"/>
    <property type="molecule type" value="Genomic_DNA"/>
</dbReference>
<keyword evidence="3" id="KW-1185">Reference proteome</keyword>
<sequence>MDPNTERDQVKLLHAGSSVYYNGLDVSTHADEETCKSIVDVTYQSVTLGFQSEETANRFPNKMSLEELSNDVRTVEEMKDREEEQNKNSMPTLHANLSHSDVDCEVEYDHGESTQRFDMIDGPLEKSYEIVSDPSNQEGSHFTELKVTEPLEDESQSSEEIKVDLFLHEDAESMKQQVHPEVDSKDTDSKQKLCCPLVEEDSTEGIIPMTDKLYLHESRLDGEPGPSESTVLVYTPDGQDMQTSVQKLDTSIYDQIQDDTISIESERRLSTDLSNIDNVQTAEDPSEGSSEGSVGINHPMMTEAQNKEVMDGKQYHDVGDFREIRPLSEQLEEHMRVKEEYQIQEMDDYMWYKRESYQNDGLVIYSESIEEAGAPKDPTRNAKESSEQLPCEESELEVHSKDGVGGQPNQKVIFSGENATKANGLIVSEAESRNQILSVRIESDLGTNCELEGIYKHTEIGFDLSSEIQSVNNTSPSEQDDSDVIERSEISHSVSTEGNFLEDTAESKSQIDNVIKNLDLQHMVMPGHSMDKISEGLPEEIQTSLTSDDAQSLERVKELEISLDSGTLSHSEVILDKNILYEHNSVMSMYHPAEVLEITRSEEELGSLIQSVQTFEEDDNSSISIAASETTIEVSDIGLDINDTSVEISENKEEDGEIGEDQSSVILLFSNGKLGDQILDSVKELEIVLDNGSPTEVNNEVIVGSSSESYSDTVEGGDDHLSNMDTSVEVIVTTINVDQSDTEVEDVGYSNEETIAEIFSEKITAEHESSEEHSPGLHLSEDLRSLIKPVQVLKEEYYSSMEIAVTETILEVSDVGSDTNNTSVEISESKKEDAQAEEDQPFVTLDETSNGQLGDQFPDRVKEPMILLDSLSPAEDNIEVIEGATLKLYSETLEGDDLLSCMNLSDEVNESPMNVDVSDKWLEDRGQSDDPIVIDIFSEHQAKENYPEMCFSSGLGSIIDLEHSFEEHRYSSIIVTNTQVEATEFNNVLTETENVLSKEIDPSSEICNDLIPDHTAEETSESKEKEKEESQPSETTDDTFRKQFGNLEVYEPVIHTETGSIADYIDTILGSTAEHSQDEGVLSDLHSVKKRDHRTDVISVISSTGKEDILDTCKAREILVESSVPIDIILNNVITDEQEKNLIPDHTVEKTSENKEEKKEESQPSETMDDTFRKQFGNLEVHEPVIHTESGSIVEYIDIILESTSEHSLDEGVLLSDLHSVKTTDHTTDVISVVSSTGKEEILDMCKAHDILVESTVQVDIIPDNVIPDEPPKNQNETSDICHAEELGSSFLCSQEPEENQPNCSSPIFIEESHVGLGIVNIAEENVNVLLVDDEPKEMDLLSEIQSVITSDYSVEASISISTVEAIEVAGEDLFIKSITKEEKEDSEDMNQKLGPSEPGNDLDKKLPEQDSFRPTLSIVTHHSEDIASVDINELSDTAHFGSSDLEIRLPTSMDHIKKESVEGEEQLSSQEALCSGQNEQVVTILTDKPPKLIEPPTHMEMNEDQEKPLVDLRGTMKEPSVEEDDDIDNSLFPHNTLDISAQKSRVQLRRKTSIRRKQGQRQVPSESEPVEPPQPMPRPRPMGVPIFPGKLPIFPLAPAVSHPTEEKKEEKPAEAEEILIKPKKGIPRHAGFGIPHPQMMQELQSRLKKKKPNE</sequence>
<evidence type="ECO:0000313" key="2">
    <source>
        <dbReference type="EMBL" id="CAJ0923292.1"/>
    </source>
</evidence>
<dbReference type="Proteomes" id="UP001176940">
    <property type="component" value="Unassembled WGS sequence"/>
</dbReference>
<feature type="region of interest" description="Disordered" evidence="1">
    <location>
        <begin position="277"/>
        <end position="297"/>
    </location>
</feature>
<evidence type="ECO:0000313" key="3">
    <source>
        <dbReference type="Proteomes" id="UP001176940"/>
    </source>
</evidence>
<feature type="compositionally biased region" description="Basic and acidic residues" evidence="1">
    <location>
        <begin position="1604"/>
        <end position="1621"/>
    </location>
</feature>
<comment type="caution">
    <text evidence="2">The sequence shown here is derived from an EMBL/GenBank/DDBJ whole genome shotgun (WGS) entry which is preliminary data.</text>
</comment>
<protein>
    <submittedName>
        <fullName evidence="2">Uncharacterized protein</fullName>
    </submittedName>
</protein>
<feature type="region of interest" description="Disordered" evidence="1">
    <location>
        <begin position="816"/>
        <end position="840"/>
    </location>
</feature>
<accession>A0ABN9KW04</accession>
<organism evidence="2 3">
    <name type="scientific">Ranitomeya imitator</name>
    <name type="common">mimic poison frog</name>
    <dbReference type="NCBI Taxonomy" id="111125"/>
    <lineage>
        <taxon>Eukaryota</taxon>
        <taxon>Metazoa</taxon>
        <taxon>Chordata</taxon>
        <taxon>Craniata</taxon>
        <taxon>Vertebrata</taxon>
        <taxon>Euteleostomi</taxon>
        <taxon>Amphibia</taxon>
        <taxon>Batrachia</taxon>
        <taxon>Anura</taxon>
        <taxon>Neobatrachia</taxon>
        <taxon>Hyloidea</taxon>
        <taxon>Dendrobatidae</taxon>
        <taxon>Dendrobatinae</taxon>
        <taxon>Ranitomeya</taxon>
    </lineage>
</organism>
<feature type="compositionally biased region" description="Polar residues" evidence="1">
    <location>
        <begin position="277"/>
        <end position="292"/>
    </location>
</feature>
<feature type="compositionally biased region" description="Basic and acidic residues" evidence="1">
    <location>
        <begin position="1144"/>
        <end position="1162"/>
    </location>
</feature>
<reference evidence="2" key="1">
    <citation type="submission" date="2023-07" db="EMBL/GenBank/DDBJ databases">
        <authorList>
            <person name="Stuckert A."/>
        </authorList>
    </citation>
    <scope>NUCLEOTIDE SEQUENCE</scope>
</reference>
<feature type="compositionally biased region" description="Polar residues" evidence="1">
    <location>
        <begin position="816"/>
        <end position="826"/>
    </location>
</feature>
<evidence type="ECO:0000256" key="1">
    <source>
        <dbReference type="SAM" id="MobiDB-lite"/>
    </source>
</evidence>
<feature type="region of interest" description="Disordered" evidence="1">
    <location>
        <begin position="1015"/>
        <end position="1040"/>
    </location>
</feature>
<feature type="compositionally biased region" description="Basic and acidic residues" evidence="1">
    <location>
        <begin position="1015"/>
        <end position="1030"/>
    </location>
</feature>
<feature type="region of interest" description="Disordered" evidence="1">
    <location>
        <begin position="1602"/>
        <end position="1636"/>
    </location>
</feature>
<proteinExistence type="predicted"/>
<feature type="region of interest" description="Disordered" evidence="1">
    <location>
        <begin position="1382"/>
        <end position="1409"/>
    </location>
</feature>
<feature type="compositionally biased region" description="Basic residues" evidence="1">
    <location>
        <begin position="1547"/>
        <end position="1560"/>
    </location>
</feature>
<feature type="compositionally biased region" description="Pro residues" evidence="1">
    <location>
        <begin position="1571"/>
        <end position="1583"/>
    </location>
</feature>
<gene>
    <name evidence="2" type="ORF">RIMI_LOCUS1966782</name>
</gene>
<feature type="region of interest" description="Disordered" evidence="1">
    <location>
        <begin position="1144"/>
        <end position="1170"/>
    </location>
</feature>
<name>A0ABN9KW04_9NEOB</name>